<dbReference type="EMBL" id="CP059733">
    <property type="protein sequence ID" value="WDE03153.1"/>
    <property type="molecule type" value="Genomic_DNA"/>
</dbReference>
<dbReference type="SUPFAM" id="SSF55729">
    <property type="entry name" value="Acyl-CoA N-acyltransferases (Nat)"/>
    <property type="match status" value="1"/>
</dbReference>
<reference evidence="2 3" key="1">
    <citation type="journal article" date="2015" name="Genome Announc.">
        <title>Draft Genome Sequences of Marine Isolates of Thalassomonas viridans and Thalassomonas actiniarum.</title>
        <authorList>
            <person name="Olonade I."/>
            <person name="van Zyl L.J."/>
            <person name="Trindade M."/>
        </authorList>
    </citation>
    <scope>NUCLEOTIDE SEQUENCE [LARGE SCALE GENOMIC DNA]</scope>
    <source>
        <strain evidence="2 3">XOM25</strain>
    </source>
</reference>
<dbReference type="Gene3D" id="3.40.630.30">
    <property type="match status" value="1"/>
</dbReference>
<protein>
    <submittedName>
        <fullName evidence="2">GNAT family N-acetyltransferase</fullName>
    </submittedName>
</protein>
<dbReference type="Proteomes" id="UP000032352">
    <property type="component" value="Chromosome"/>
</dbReference>
<evidence type="ECO:0000259" key="1">
    <source>
        <dbReference type="PROSITE" id="PS51186"/>
    </source>
</evidence>
<dbReference type="AlphaFoldDB" id="A0AAE9YYA1"/>
<dbReference type="InterPro" id="IPR016181">
    <property type="entry name" value="Acyl_CoA_acyltransferase"/>
</dbReference>
<evidence type="ECO:0000313" key="3">
    <source>
        <dbReference type="Proteomes" id="UP000032352"/>
    </source>
</evidence>
<dbReference type="PROSITE" id="PS51186">
    <property type="entry name" value="GNAT"/>
    <property type="match status" value="1"/>
</dbReference>
<dbReference type="CDD" id="cd04301">
    <property type="entry name" value="NAT_SF"/>
    <property type="match status" value="1"/>
</dbReference>
<dbReference type="GO" id="GO:0016747">
    <property type="term" value="F:acyltransferase activity, transferring groups other than amino-acyl groups"/>
    <property type="evidence" value="ECO:0007669"/>
    <property type="project" value="InterPro"/>
</dbReference>
<dbReference type="InterPro" id="IPR000182">
    <property type="entry name" value="GNAT_dom"/>
</dbReference>
<dbReference type="PANTHER" id="PTHR43233:SF1">
    <property type="entry name" value="FAMILY N-ACETYLTRANSFERASE, PUTATIVE (AFU_ORTHOLOGUE AFUA_6G03350)-RELATED"/>
    <property type="match status" value="1"/>
</dbReference>
<feature type="domain" description="N-acetyltransferase" evidence="1">
    <location>
        <begin position="1"/>
        <end position="131"/>
    </location>
</feature>
<dbReference type="PANTHER" id="PTHR43233">
    <property type="entry name" value="FAMILY N-ACETYLTRANSFERASE, PUTATIVE (AFU_ORTHOLOGUE AFUA_6G03350)-RELATED"/>
    <property type="match status" value="1"/>
</dbReference>
<sequence length="131" mass="14702">MFEVIEEVVDADNFVRLRKITGLTPRPKEAAEKALPNSLYGLHIKHGNKVIAMGRVVGDGVLNFDIVDIAVEPEYQGQGLGRTVMQHIMDYLDREAAKGAYICLMADVPALYEKFGFQFVRPRSEGMYIVK</sequence>
<name>A0AAE9YYA1_9GAMM</name>
<dbReference type="RefSeq" id="WP_044837784.1">
    <property type="nucleotide sequence ID" value="NZ_CP059733.1"/>
</dbReference>
<gene>
    <name evidence="2" type="ORF">SG34_017240</name>
</gene>
<dbReference type="Pfam" id="PF00583">
    <property type="entry name" value="Acetyltransf_1"/>
    <property type="match status" value="1"/>
</dbReference>
<reference evidence="2 3" key="2">
    <citation type="journal article" date="2022" name="Mar. Drugs">
        <title>Bioassay-Guided Fractionation Leads to the Detection of Cholic Acid Generated by the Rare Thalassomonas sp.</title>
        <authorList>
            <person name="Pheiffer F."/>
            <person name="Schneider Y.K."/>
            <person name="Hansen E.H."/>
            <person name="Andersen J.H."/>
            <person name="Isaksson J."/>
            <person name="Busche T."/>
            <person name="R C."/>
            <person name="Kalinowski J."/>
            <person name="Zyl L.V."/>
            <person name="Trindade M."/>
        </authorList>
    </citation>
    <scope>NUCLEOTIDE SEQUENCE [LARGE SCALE GENOMIC DNA]</scope>
    <source>
        <strain evidence="2 3">XOM25</strain>
    </source>
</reference>
<dbReference type="InterPro" id="IPR053144">
    <property type="entry name" value="Acetyltransferase_Butenolide"/>
</dbReference>
<organism evidence="2 3">
    <name type="scientific">Thalassomonas viridans</name>
    <dbReference type="NCBI Taxonomy" id="137584"/>
    <lineage>
        <taxon>Bacteria</taxon>
        <taxon>Pseudomonadati</taxon>
        <taxon>Pseudomonadota</taxon>
        <taxon>Gammaproteobacteria</taxon>
        <taxon>Alteromonadales</taxon>
        <taxon>Colwelliaceae</taxon>
        <taxon>Thalassomonas</taxon>
    </lineage>
</organism>
<keyword evidence="3" id="KW-1185">Reference proteome</keyword>
<proteinExistence type="predicted"/>
<evidence type="ECO:0000313" key="2">
    <source>
        <dbReference type="EMBL" id="WDE03153.1"/>
    </source>
</evidence>
<dbReference type="KEGG" id="tvd:SG34_017240"/>
<accession>A0AAE9YYA1</accession>